<accession>A0ABS8SRS0</accession>
<keyword evidence="3" id="KW-1185">Reference proteome</keyword>
<feature type="region of interest" description="Disordered" evidence="1">
    <location>
        <begin position="45"/>
        <end position="106"/>
    </location>
</feature>
<name>A0ABS8SRS0_DATST</name>
<comment type="caution">
    <text evidence="2">The sequence shown here is derived from an EMBL/GenBank/DDBJ whole genome shotgun (WGS) entry which is preliminary data.</text>
</comment>
<organism evidence="2 3">
    <name type="scientific">Datura stramonium</name>
    <name type="common">Jimsonweed</name>
    <name type="synonym">Common thornapple</name>
    <dbReference type="NCBI Taxonomy" id="4076"/>
    <lineage>
        <taxon>Eukaryota</taxon>
        <taxon>Viridiplantae</taxon>
        <taxon>Streptophyta</taxon>
        <taxon>Embryophyta</taxon>
        <taxon>Tracheophyta</taxon>
        <taxon>Spermatophyta</taxon>
        <taxon>Magnoliopsida</taxon>
        <taxon>eudicotyledons</taxon>
        <taxon>Gunneridae</taxon>
        <taxon>Pentapetalae</taxon>
        <taxon>asterids</taxon>
        <taxon>lamiids</taxon>
        <taxon>Solanales</taxon>
        <taxon>Solanaceae</taxon>
        <taxon>Solanoideae</taxon>
        <taxon>Datureae</taxon>
        <taxon>Datura</taxon>
    </lineage>
</organism>
<reference evidence="2 3" key="1">
    <citation type="journal article" date="2021" name="BMC Genomics">
        <title>Datura genome reveals duplications of psychoactive alkaloid biosynthetic genes and high mutation rate following tissue culture.</title>
        <authorList>
            <person name="Rajewski A."/>
            <person name="Carter-House D."/>
            <person name="Stajich J."/>
            <person name="Litt A."/>
        </authorList>
    </citation>
    <scope>NUCLEOTIDE SEQUENCE [LARGE SCALE GENOMIC DNA]</scope>
    <source>
        <strain evidence="2">AR-01</strain>
    </source>
</reference>
<feature type="region of interest" description="Disordered" evidence="1">
    <location>
        <begin position="127"/>
        <end position="157"/>
    </location>
</feature>
<gene>
    <name evidence="2" type="ORF">HAX54_046335</name>
</gene>
<protein>
    <submittedName>
        <fullName evidence="2">Uncharacterized protein</fullName>
    </submittedName>
</protein>
<evidence type="ECO:0000313" key="2">
    <source>
        <dbReference type="EMBL" id="MCD7461518.1"/>
    </source>
</evidence>
<sequence length="157" mass="17927">MDRRNVVEELAKLVIFYELLVMVTSQCRVFRCAETMVMVVTTNQENNRRTGQKAVRPPWNGSTWARKSNLAKDKRIKNLARSQGRKGQGSSSNCYSDLPVSRGKGCPKDQIEAMRVVSSYIRSRLSEGRDRSSYLQKPDMTHSRAKVVSKHIDTYDP</sequence>
<dbReference type="EMBL" id="JACEIK010000730">
    <property type="protein sequence ID" value="MCD7461518.1"/>
    <property type="molecule type" value="Genomic_DNA"/>
</dbReference>
<evidence type="ECO:0000256" key="1">
    <source>
        <dbReference type="SAM" id="MobiDB-lite"/>
    </source>
</evidence>
<dbReference type="Proteomes" id="UP000823775">
    <property type="component" value="Unassembled WGS sequence"/>
</dbReference>
<proteinExistence type="predicted"/>
<evidence type="ECO:0000313" key="3">
    <source>
        <dbReference type="Proteomes" id="UP000823775"/>
    </source>
</evidence>